<dbReference type="AlphaFoldDB" id="A0A1L9V8V6"/>
<dbReference type="RefSeq" id="XP_022396980.1">
    <property type="nucleotide sequence ID" value="XM_022545053.1"/>
</dbReference>
<protein>
    <submittedName>
        <fullName evidence="1">Uncharacterized protein</fullName>
    </submittedName>
</protein>
<reference evidence="2" key="1">
    <citation type="journal article" date="2017" name="Genome Biol.">
        <title>Comparative genomics reveals high biological diversity and specific adaptations in the industrially and medically important fungal genus Aspergillus.</title>
        <authorList>
            <person name="de Vries R.P."/>
            <person name="Riley R."/>
            <person name="Wiebenga A."/>
            <person name="Aguilar-Osorio G."/>
            <person name="Amillis S."/>
            <person name="Uchima C.A."/>
            <person name="Anderluh G."/>
            <person name="Asadollahi M."/>
            <person name="Askin M."/>
            <person name="Barry K."/>
            <person name="Battaglia E."/>
            <person name="Bayram O."/>
            <person name="Benocci T."/>
            <person name="Braus-Stromeyer S.A."/>
            <person name="Caldana C."/>
            <person name="Canovas D."/>
            <person name="Cerqueira G.C."/>
            <person name="Chen F."/>
            <person name="Chen W."/>
            <person name="Choi C."/>
            <person name="Clum A."/>
            <person name="Dos Santos R.A."/>
            <person name="Damasio A.R."/>
            <person name="Diallinas G."/>
            <person name="Emri T."/>
            <person name="Fekete E."/>
            <person name="Flipphi M."/>
            <person name="Freyberg S."/>
            <person name="Gallo A."/>
            <person name="Gournas C."/>
            <person name="Habgood R."/>
            <person name="Hainaut M."/>
            <person name="Harispe M.L."/>
            <person name="Henrissat B."/>
            <person name="Hilden K.S."/>
            <person name="Hope R."/>
            <person name="Hossain A."/>
            <person name="Karabika E."/>
            <person name="Karaffa L."/>
            <person name="Karanyi Z."/>
            <person name="Krasevec N."/>
            <person name="Kuo A."/>
            <person name="Kusch H."/>
            <person name="LaButti K."/>
            <person name="Lagendijk E.L."/>
            <person name="Lapidus A."/>
            <person name="Levasseur A."/>
            <person name="Lindquist E."/>
            <person name="Lipzen A."/>
            <person name="Logrieco A.F."/>
            <person name="MacCabe A."/>
            <person name="Maekelae M.R."/>
            <person name="Malavazi I."/>
            <person name="Melin P."/>
            <person name="Meyer V."/>
            <person name="Mielnichuk N."/>
            <person name="Miskei M."/>
            <person name="Molnar A.P."/>
            <person name="Mule G."/>
            <person name="Ngan C.Y."/>
            <person name="Orejas M."/>
            <person name="Orosz E."/>
            <person name="Ouedraogo J.P."/>
            <person name="Overkamp K.M."/>
            <person name="Park H.-S."/>
            <person name="Perrone G."/>
            <person name="Piumi F."/>
            <person name="Punt P.J."/>
            <person name="Ram A.F."/>
            <person name="Ramon A."/>
            <person name="Rauscher S."/>
            <person name="Record E."/>
            <person name="Riano-Pachon D.M."/>
            <person name="Robert V."/>
            <person name="Roehrig J."/>
            <person name="Ruller R."/>
            <person name="Salamov A."/>
            <person name="Salih N.S."/>
            <person name="Samson R.A."/>
            <person name="Sandor E."/>
            <person name="Sanguinetti M."/>
            <person name="Schuetze T."/>
            <person name="Sepcic K."/>
            <person name="Shelest E."/>
            <person name="Sherlock G."/>
            <person name="Sophianopoulou V."/>
            <person name="Squina F.M."/>
            <person name="Sun H."/>
            <person name="Susca A."/>
            <person name="Todd R.B."/>
            <person name="Tsang A."/>
            <person name="Unkles S.E."/>
            <person name="van de Wiele N."/>
            <person name="van Rossen-Uffink D."/>
            <person name="Oliveira J.V."/>
            <person name="Vesth T.C."/>
            <person name="Visser J."/>
            <person name="Yu J.-H."/>
            <person name="Zhou M."/>
            <person name="Andersen M.R."/>
            <person name="Archer D.B."/>
            <person name="Baker S.E."/>
            <person name="Benoit I."/>
            <person name="Brakhage A.A."/>
            <person name="Braus G.H."/>
            <person name="Fischer R."/>
            <person name="Frisvad J.C."/>
            <person name="Goldman G.H."/>
            <person name="Houbraken J."/>
            <person name="Oakley B."/>
            <person name="Pocsi I."/>
            <person name="Scazzocchio C."/>
            <person name="Seiboth B."/>
            <person name="vanKuyk P.A."/>
            <person name="Wortman J."/>
            <person name="Dyer P.S."/>
            <person name="Grigoriev I.V."/>
        </authorList>
    </citation>
    <scope>NUCLEOTIDE SEQUENCE [LARGE SCALE GENOMIC DNA]</scope>
    <source>
        <strain evidence="2">CBS 516.65</strain>
    </source>
</reference>
<keyword evidence="2" id="KW-1185">Reference proteome</keyword>
<sequence length="114" mass="12769">MTKSTNSPWTDDPEEQDIERIMEFWDSEDVRSVICSAPPSGDMLGLFESGGKFYIIEMIRGEIYRIDDPTTEDDIVLTIKGKGLDALRLVNLIDEAIEKEAAKREVIGEEDTGG</sequence>
<organism evidence="1 2">
    <name type="scientific">Aspergillus glaucus CBS 516.65</name>
    <dbReference type="NCBI Taxonomy" id="1160497"/>
    <lineage>
        <taxon>Eukaryota</taxon>
        <taxon>Fungi</taxon>
        <taxon>Dikarya</taxon>
        <taxon>Ascomycota</taxon>
        <taxon>Pezizomycotina</taxon>
        <taxon>Eurotiomycetes</taxon>
        <taxon>Eurotiomycetidae</taxon>
        <taxon>Eurotiales</taxon>
        <taxon>Aspergillaceae</taxon>
        <taxon>Aspergillus</taxon>
        <taxon>Aspergillus subgen. Aspergillus</taxon>
    </lineage>
</organism>
<accession>A0A1L9V8V6</accession>
<dbReference type="Proteomes" id="UP000184300">
    <property type="component" value="Unassembled WGS sequence"/>
</dbReference>
<gene>
    <name evidence="1" type="ORF">ASPGLDRAFT_39278</name>
</gene>
<dbReference type="EMBL" id="KV878912">
    <property type="protein sequence ID" value="OJJ80282.1"/>
    <property type="molecule type" value="Genomic_DNA"/>
</dbReference>
<dbReference type="GeneID" id="34461314"/>
<proteinExistence type="predicted"/>
<evidence type="ECO:0000313" key="1">
    <source>
        <dbReference type="EMBL" id="OJJ80282.1"/>
    </source>
</evidence>
<evidence type="ECO:0000313" key="2">
    <source>
        <dbReference type="Proteomes" id="UP000184300"/>
    </source>
</evidence>
<name>A0A1L9V8V6_ASPGL</name>
<dbReference type="VEuPathDB" id="FungiDB:ASPGLDRAFT_39278"/>